<dbReference type="CDD" id="cd08556">
    <property type="entry name" value="GDPD"/>
    <property type="match status" value="1"/>
</dbReference>
<accession>A0A4D6KNI4</accession>
<dbReference type="KEGG" id="halz:E5139_04925"/>
<evidence type="ECO:0000259" key="1">
    <source>
        <dbReference type="PROSITE" id="PS51704"/>
    </source>
</evidence>
<dbReference type="PROSITE" id="PS51257">
    <property type="entry name" value="PROKAR_LIPOPROTEIN"/>
    <property type="match status" value="1"/>
</dbReference>
<dbReference type="PROSITE" id="PS51704">
    <property type="entry name" value="GP_PDE"/>
    <property type="match status" value="1"/>
</dbReference>
<dbReference type="PANTHER" id="PTHR46211">
    <property type="entry name" value="GLYCEROPHOSPHORYL DIESTER PHOSPHODIESTERASE"/>
    <property type="match status" value="1"/>
</dbReference>
<dbReference type="SUPFAM" id="SSF51695">
    <property type="entry name" value="PLC-like phosphodiesterases"/>
    <property type="match status" value="1"/>
</dbReference>
<gene>
    <name evidence="2" type="ORF">E5139_04925</name>
</gene>
<dbReference type="Proteomes" id="UP000297053">
    <property type="component" value="Chromosome"/>
</dbReference>
<dbReference type="InterPro" id="IPR030395">
    <property type="entry name" value="GP_PDE_dom"/>
</dbReference>
<dbReference type="PANTHER" id="PTHR46211:SF14">
    <property type="entry name" value="GLYCEROPHOSPHODIESTER PHOSPHODIESTERASE"/>
    <property type="match status" value="1"/>
</dbReference>
<proteinExistence type="predicted"/>
<evidence type="ECO:0000313" key="2">
    <source>
        <dbReference type="EMBL" id="QCD67083.1"/>
    </source>
</evidence>
<dbReference type="InterPro" id="IPR017946">
    <property type="entry name" value="PLC-like_Pdiesterase_TIM-brl"/>
</dbReference>
<sequence>MGRRGLVRSGLGGLATLLAGCTGGSGHGTETASRTREDDVRLIGHRGCADQYPENTIFAVEQSAPHVDMIEFDVQRCGSGELVVFHDDELDRLTDATGPVATTDWEELRELTILDSEETIPRLSAFLSAVPSDTAVNIELKHDGMAAEVVSAADECDNEVLFSSFSPDALREVRERDDAAALAFLVSDAPERSLSFADEMDCVAVNPGVDLVLDTDFVERAHAEGFEVNTWTVDDSKTARRLVDAGVDGLFVDRWDLLTE</sequence>
<dbReference type="Gene3D" id="3.20.20.190">
    <property type="entry name" value="Phosphatidylinositol (PI) phosphodiesterase"/>
    <property type="match status" value="1"/>
</dbReference>
<organism evidence="2 3">
    <name type="scientific">Halomicrobium mukohataei</name>
    <dbReference type="NCBI Taxonomy" id="57705"/>
    <lineage>
        <taxon>Archaea</taxon>
        <taxon>Methanobacteriati</taxon>
        <taxon>Methanobacteriota</taxon>
        <taxon>Stenosarchaea group</taxon>
        <taxon>Halobacteria</taxon>
        <taxon>Halobacteriales</taxon>
        <taxon>Haloarculaceae</taxon>
        <taxon>Halomicrobium</taxon>
    </lineage>
</organism>
<dbReference type="AlphaFoldDB" id="A0A4D6KNI4"/>
<name>A0A4D6KNI4_9EURY</name>
<dbReference type="GO" id="GO:0008081">
    <property type="term" value="F:phosphoric diester hydrolase activity"/>
    <property type="evidence" value="ECO:0007669"/>
    <property type="project" value="InterPro"/>
</dbReference>
<dbReference type="EMBL" id="CP039375">
    <property type="protein sequence ID" value="QCD67083.1"/>
    <property type="molecule type" value="Genomic_DNA"/>
</dbReference>
<dbReference type="GO" id="GO:0006629">
    <property type="term" value="P:lipid metabolic process"/>
    <property type="evidence" value="ECO:0007669"/>
    <property type="project" value="InterPro"/>
</dbReference>
<evidence type="ECO:0000313" key="3">
    <source>
        <dbReference type="Proteomes" id="UP000297053"/>
    </source>
</evidence>
<protein>
    <submittedName>
        <fullName evidence="2">Glycerophosphodiester phosphodiesterase</fullName>
    </submittedName>
</protein>
<reference evidence="2 3" key="1">
    <citation type="submission" date="2019-04" db="EMBL/GenBank/DDBJ databases">
        <title>Complete genome sequence of Arthrobacter sp. ZXY-2 associated with effective atrazine degradation and salt adaptation.</title>
        <authorList>
            <person name="Zhao X."/>
        </authorList>
    </citation>
    <scope>NUCLEOTIDE SEQUENCE [LARGE SCALE GENOMIC DNA]</scope>
    <source>
        <strain evidence="3">ZP60</strain>
    </source>
</reference>
<reference evidence="2 3" key="2">
    <citation type="submission" date="2019-04" db="EMBL/GenBank/DDBJ databases">
        <authorList>
            <person name="Yang S."/>
            <person name="Wei W."/>
        </authorList>
    </citation>
    <scope>NUCLEOTIDE SEQUENCE [LARGE SCALE GENOMIC DNA]</scope>
    <source>
        <strain evidence="3">ZP60</strain>
    </source>
</reference>
<dbReference type="Pfam" id="PF03009">
    <property type="entry name" value="GDPD"/>
    <property type="match status" value="1"/>
</dbReference>
<feature type="domain" description="GP-PDE" evidence="1">
    <location>
        <begin position="40"/>
        <end position="260"/>
    </location>
</feature>